<dbReference type="NCBIfam" id="NF041373">
    <property type="entry name" value="HGG_STG"/>
    <property type="match status" value="1"/>
</dbReference>
<dbReference type="Proteomes" id="UP000523196">
    <property type="component" value="Unassembled WGS sequence"/>
</dbReference>
<keyword evidence="3" id="KW-1185">Reference proteome</keyword>
<name>A0A7W3Y767_9GAMM</name>
<evidence type="ECO:0000313" key="2">
    <source>
        <dbReference type="EMBL" id="MBB1061859.1"/>
    </source>
</evidence>
<evidence type="ECO:0000256" key="1">
    <source>
        <dbReference type="SAM" id="MobiDB-lite"/>
    </source>
</evidence>
<feature type="region of interest" description="Disordered" evidence="1">
    <location>
        <begin position="123"/>
        <end position="166"/>
    </location>
</feature>
<sequence length="166" mass="18577">MSDDNLSHDNDRANRQQRARRSRMVRIDYMPGDHARVVIEAKRATCRPGSIEATNSAVIDAIVTEWAELTGIEYTQIDVSMTTGQQPELSHHFARAYDFDSCSGERSAPLGEATRRFCGARTRKGHPCRAKAEPGKRRCKWHGGRSTGPRTPEGKAKALKNLSKRK</sequence>
<dbReference type="EMBL" id="JACHTF010000020">
    <property type="protein sequence ID" value="MBB1061859.1"/>
    <property type="molecule type" value="Genomic_DNA"/>
</dbReference>
<reference evidence="2 3" key="1">
    <citation type="submission" date="2020-08" db="EMBL/GenBank/DDBJ databases">
        <authorList>
            <person name="Xu S."/>
            <person name="Li A."/>
        </authorList>
    </citation>
    <scope>NUCLEOTIDE SEQUENCE [LARGE SCALE GENOMIC DNA]</scope>
    <source>
        <strain evidence="2 3">119BY6-57</strain>
    </source>
</reference>
<organism evidence="2 3">
    <name type="scientific">Marilutibacter spongiae</name>
    <dbReference type="NCBI Taxonomy" id="2025720"/>
    <lineage>
        <taxon>Bacteria</taxon>
        <taxon>Pseudomonadati</taxon>
        <taxon>Pseudomonadota</taxon>
        <taxon>Gammaproteobacteria</taxon>
        <taxon>Lysobacterales</taxon>
        <taxon>Lysobacteraceae</taxon>
        <taxon>Marilutibacter</taxon>
    </lineage>
</organism>
<protein>
    <submittedName>
        <fullName evidence="2">Uncharacterized protein</fullName>
    </submittedName>
</protein>
<dbReference type="InterPro" id="IPR047675">
    <property type="entry name" value="Putative_zinc-bd"/>
</dbReference>
<comment type="caution">
    <text evidence="2">The sequence shown here is derived from an EMBL/GenBank/DDBJ whole genome shotgun (WGS) entry which is preliminary data.</text>
</comment>
<dbReference type="RefSeq" id="WP_182688706.1">
    <property type="nucleotide sequence ID" value="NZ_JACHTF010000020.1"/>
</dbReference>
<proteinExistence type="predicted"/>
<evidence type="ECO:0000313" key="3">
    <source>
        <dbReference type="Proteomes" id="UP000523196"/>
    </source>
</evidence>
<gene>
    <name evidence="2" type="ORF">H4F98_14890</name>
</gene>
<feature type="compositionally biased region" description="Basic and acidic residues" evidence="1">
    <location>
        <begin position="1"/>
        <end position="14"/>
    </location>
</feature>
<feature type="region of interest" description="Disordered" evidence="1">
    <location>
        <begin position="1"/>
        <end position="23"/>
    </location>
</feature>
<dbReference type="AlphaFoldDB" id="A0A7W3Y767"/>
<accession>A0A7W3Y767</accession>